<evidence type="ECO:0000313" key="1">
    <source>
        <dbReference type="EMBL" id="OGH89640.1"/>
    </source>
</evidence>
<dbReference type="EMBL" id="MFRC01000034">
    <property type="protein sequence ID" value="OGH89640.1"/>
    <property type="molecule type" value="Genomic_DNA"/>
</dbReference>
<dbReference type="AlphaFoldDB" id="A0A1F6P0N0"/>
<name>A0A1F6P0N0_9BACT</name>
<accession>A0A1F6P0N0</accession>
<reference evidence="1 2" key="1">
    <citation type="journal article" date="2016" name="Nat. Commun.">
        <title>Thousands of microbial genomes shed light on interconnected biogeochemical processes in an aquifer system.</title>
        <authorList>
            <person name="Anantharaman K."/>
            <person name="Brown C.T."/>
            <person name="Hug L.A."/>
            <person name="Sharon I."/>
            <person name="Castelle C.J."/>
            <person name="Probst A.J."/>
            <person name="Thomas B.C."/>
            <person name="Singh A."/>
            <person name="Wilkins M.J."/>
            <person name="Karaoz U."/>
            <person name="Brodie E.L."/>
            <person name="Williams K.H."/>
            <person name="Hubbard S.S."/>
            <person name="Banfield J.F."/>
        </authorList>
    </citation>
    <scope>NUCLEOTIDE SEQUENCE [LARGE SCALE GENOMIC DNA]</scope>
</reference>
<evidence type="ECO:0000313" key="2">
    <source>
        <dbReference type="Proteomes" id="UP000178490"/>
    </source>
</evidence>
<organism evidence="1 2">
    <name type="scientific">Candidatus Magasanikbacteria bacterium RIFOXYD2_FULL_36_9</name>
    <dbReference type="NCBI Taxonomy" id="1798707"/>
    <lineage>
        <taxon>Bacteria</taxon>
        <taxon>Candidatus Magasanikiibacteriota</taxon>
    </lineage>
</organism>
<gene>
    <name evidence="1" type="ORF">A2537_00550</name>
</gene>
<proteinExistence type="predicted"/>
<protein>
    <submittedName>
        <fullName evidence="1">Uncharacterized protein</fullName>
    </submittedName>
</protein>
<comment type="caution">
    <text evidence="1">The sequence shown here is derived from an EMBL/GenBank/DDBJ whole genome shotgun (WGS) entry which is preliminary data.</text>
</comment>
<dbReference type="Proteomes" id="UP000178490">
    <property type="component" value="Unassembled WGS sequence"/>
</dbReference>
<sequence length="95" mass="11447">MDYLSIESWKETKFNYLKDSGCILAILQKTYPYIKDERNKQIVCETDSLNRIYYHFGYLPIDTPTWMKPLLRDAVKSRKDIQKRKDIDWDGLFSM</sequence>